<dbReference type="InterPro" id="IPR005471">
    <property type="entry name" value="Tscrpt_reg_IclR_N"/>
</dbReference>
<dbReference type="InterPro" id="IPR036390">
    <property type="entry name" value="WH_DNA-bd_sf"/>
</dbReference>
<evidence type="ECO:0000313" key="10">
    <source>
        <dbReference type="EMBL" id="GHH83536.1"/>
    </source>
</evidence>
<dbReference type="Pfam" id="PF01614">
    <property type="entry name" value="IclR_C"/>
    <property type="match status" value="1"/>
</dbReference>
<evidence type="ECO:0000256" key="2">
    <source>
        <dbReference type="ARBA" id="ARBA00023015"/>
    </source>
</evidence>
<reference evidence="10" key="1">
    <citation type="journal article" date="2014" name="Int. J. Syst. Evol. Microbiol.">
        <title>Complete genome sequence of Corynebacterium casei LMG S-19264T (=DSM 44701T), isolated from a smear-ripened cheese.</title>
        <authorList>
            <consortium name="US DOE Joint Genome Institute (JGI-PGF)"/>
            <person name="Walter F."/>
            <person name="Albersmeier A."/>
            <person name="Kalinowski J."/>
            <person name="Ruckert C."/>
        </authorList>
    </citation>
    <scope>NUCLEOTIDE SEQUENCE</scope>
    <source>
        <strain evidence="10">JCM 5069</strain>
    </source>
</reference>
<dbReference type="GO" id="GO:0003700">
    <property type="term" value="F:DNA-binding transcription factor activity"/>
    <property type="evidence" value="ECO:0007669"/>
    <property type="project" value="TreeGrafter"/>
</dbReference>
<dbReference type="PROSITE" id="PS51078">
    <property type="entry name" value="ICLR_ED"/>
    <property type="match status" value="1"/>
</dbReference>
<name>A0A919GGG9_9ACTN</name>
<dbReference type="SUPFAM" id="SSF55781">
    <property type="entry name" value="GAF domain-like"/>
    <property type="match status" value="1"/>
</dbReference>
<organism evidence="10 11">
    <name type="scientific">Streptomyces sulfonofaciens</name>
    <dbReference type="NCBI Taxonomy" id="68272"/>
    <lineage>
        <taxon>Bacteria</taxon>
        <taxon>Bacillati</taxon>
        <taxon>Actinomycetota</taxon>
        <taxon>Actinomycetes</taxon>
        <taxon>Kitasatosporales</taxon>
        <taxon>Streptomycetaceae</taxon>
        <taxon>Streptomyces</taxon>
    </lineage>
</organism>
<dbReference type="PROSITE" id="PS51077">
    <property type="entry name" value="HTH_ICLR"/>
    <property type="match status" value="1"/>
</dbReference>
<dbReference type="GO" id="GO:0006071">
    <property type="term" value="P:glycerol metabolic process"/>
    <property type="evidence" value="ECO:0007669"/>
    <property type="project" value="UniProtKB-KW"/>
</dbReference>
<evidence type="ECO:0000256" key="4">
    <source>
        <dbReference type="ARBA" id="ARBA00023159"/>
    </source>
</evidence>
<dbReference type="Proteomes" id="UP000603708">
    <property type="component" value="Unassembled WGS sequence"/>
</dbReference>
<keyword evidence="5" id="KW-0804">Transcription</keyword>
<dbReference type="CDD" id="cd00090">
    <property type="entry name" value="HTH_ARSR"/>
    <property type="match status" value="1"/>
</dbReference>
<evidence type="ECO:0000259" key="9">
    <source>
        <dbReference type="PROSITE" id="PS51078"/>
    </source>
</evidence>
<sequence>MVKPVNTSTSQQEPGKGPVDKAMEVLEALARAGGPQRLGEIARRTGLTKPTVHRHLRTLADCGFAQPAEGGAYRAGPRLLGLAAAALDSGPDLRLARPVLNDLRRRTGQLAHYAVPAGTEAVHLELSEPAGEYRMSISPGGRTPLHTSAVGLAMLSALPVPEADAVLAELLLDGALPAPTPATLTDPGALRAELARTVRRGYAVDDEYDEPDVRSVAAPVLDAQGRVVGAIGVSGLTFALDDANVAVFGPMVRAAARAVSTGLGGSAAHLGLVAGGMTDGGRA</sequence>
<dbReference type="GO" id="GO:0003677">
    <property type="term" value="F:DNA binding"/>
    <property type="evidence" value="ECO:0007669"/>
    <property type="project" value="UniProtKB-KW"/>
</dbReference>
<dbReference type="Gene3D" id="1.10.10.10">
    <property type="entry name" value="Winged helix-like DNA-binding domain superfamily/Winged helix DNA-binding domain"/>
    <property type="match status" value="1"/>
</dbReference>
<evidence type="ECO:0000256" key="1">
    <source>
        <dbReference type="ARBA" id="ARBA00022798"/>
    </source>
</evidence>
<evidence type="ECO:0000256" key="7">
    <source>
        <dbReference type="ARBA" id="ARBA00070406"/>
    </source>
</evidence>
<reference evidence="10" key="2">
    <citation type="submission" date="2020-09" db="EMBL/GenBank/DDBJ databases">
        <authorList>
            <person name="Sun Q."/>
            <person name="Ohkuma M."/>
        </authorList>
    </citation>
    <scope>NUCLEOTIDE SEQUENCE</scope>
    <source>
        <strain evidence="10">JCM 5069</strain>
    </source>
</reference>
<evidence type="ECO:0000256" key="5">
    <source>
        <dbReference type="ARBA" id="ARBA00023163"/>
    </source>
</evidence>
<dbReference type="RefSeq" id="WP_189935015.1">
    <property type="nucleotide sequence ID" value="NZ_BNCD01000014.1"/>
</dbReference>
<protein>
    <recommendedName>
        <fullName evidence="7">Glycerol operon regulatory protein</fullName>
    </recommendedName>
</protein>
<feature type="domain" description="HTH iclR-type" evidence="8">
    <location>
        <begin position="16"/>
        <end position="77"/>
    </location>
</feature>
<dbReference type="SUPFAM" id="SSF46785">
    <property type="entry name" value="Winged helix' DNA-binding domain"/>
    <property type="match status" value="1"/>
</dbReference>
<evidence type="ECO:0000259" key="8">
    <source>
        <dbReference type="PROSITE" id="PS51077"/>
    </source>
</evidence>
<dbReference type="AlphaFoldDB" id="A0A919GGG9"/>
<dbReference type="FunFam" id="1.10.10.10:FF:000056">
    <property type="entry name" value="IclR family transcriptional regulator"/>
    <property type="match status" value="1"/>
</dbReference>
<dbReference type="PANTHER" id="PTHR30136:SF24">
    <property type="entry name" value="HTH-TYPE TRANSCRIPTIONAL REPRESSOR ALLR"/>
    <property type="match status" value="1"/>
</dbReference>
<comment type="caution">
    <text evidence="10">The sequence shown here is derived from an EMBL/GenBank/DDBJ whole genome shotgun (WGS) entry which is preliminary data.</text>
</comment>
<evidence type="ECO:0000256" key="3">
    <source>
        <dbReference type="ARBA" id="ARBA00023125"/>
    </source>
</evidence>
<dbReference type="InterPro" id="IPR011991">
    <property type="entry name" value="ArsR-like_HTH"/>
</dbReference>
<feature type="domain" description="IclR-ED" evidence="9">
    <location>
        <begin position="78"/>
        <end position="265"/>
    </location>
</feature>
<keyword evidence="4" id="KW-0010">Activator</keyword>
<dbReference type="InterPro" id="IPR029016">
    <property type="entry name" value="GAF-like_dom_sf"/>
</dbReference>
<proteinExistence type="predicted"/>
<accession>A0A919GGG9</accession>
<keyword evidence="2" id="KW-0805">Transcription regulation</keyword>
<evidence type="ECO:0000256" key="6">
    <source>
        <dbReference type="ARBA" id="ARBA00058938"/>
    </source>
</evidence>
<dbReference type="InterPro" id="IPR050707">
    <property type="entry name" value="HTH_MetabolicPath_Reg"/>
</dbReference>
<dbReference type="InterPro" id="IPR036388">
    <property type="entry name" value="WH-like_DNA-bd_sf"/>
</dbReference>
<keyword evidence="1" id="KW-0319">Glycerol metabolism</keyword>
<dbReference type="PANTHER" id="PTHR30136">
    <property type="entry name" value="HELIX-TURN-HELIX TRANSCRIPTIONAL REGULATOR, ICLR FAMILY"/>
    <property type="match status" value="1"/>
</dbReference>
<keyword evidence="3" id="KW-0238">DNA-binding</keyword>
<dbReference type="InterPro" id="IPR014757">
    <property type="entry name" value="Tscrpt_reg_IclR_C"/>
</dbReference>
<gene>
    <name evidence="10" type="ORF">GCM10018793_45870</name>
</gene>
<keyword evidence="11" id="KW-1185">Reference proteome</keyword>
<dbReference type="EMBL" id="BNCD01000014">
    <property type="protein sequence ID" value="GHH83536.1"/>
    <property type="molecule type" value="Genomic_DNA"/>
</dbReference>
<dbReference type="SMART" id="SM00346">
    <property type="entry name" value="HTH_ICLR"/>
    <property type="match status" value="1"/>
</dbReference>
<dbReference type="GO" id="GO:0045892">
    <property type="term" value="P:negative regulation of DNA-templated transcription"/>
    <property type="evidence" value="ECO:0007669"/>
    <property type="project" value="TreeGrafter"/>
</dbReference>
<dbReference type="Gene3D" id="3.30.450.40">
    <property type="match status" value="1"/>
</dbReference>
<evidence type="ECO:0000313" key="11">
    <source>
        <dbReference type="Proteomes" id="UP000603708"/>
    </source>
</evidence>
<dbReference type="Pfam" id="PF09339">
    <property type="entry name" value="HTH_IclR"/>
    <property type="match status" value="1"/>
</dbReference>
<comment type="function">
    <text evidence="6">May be an activator protein for the gylABX operon.</text>
</comment>